<dbReference type="NCBIfam" id="NF009842">
    <property type="entry name" value="PRK13317.1"/>
    <property type="match status" value="1"/>
</dbReference>
<keyword evidence="6" id="KW-0173">Coenzyme A biosynthesis</keyword>
<proteinExistence type="predicted"/>
<dbReference type="EMBL" id="JAUSUB010000005">
    <property type="protein sequence ID" value="MDQ0269755.1"/>
    <property type="molecule type" value="Genomic_DNA"/>
</dbReference>
<dbReference type="Pfam" id="PF03630">
    <property type="entry name" value="Fumble"/>
    <property type="match status" value="1"/>
</dbReference>
<evidence type="ECO:0000256" key="4">
    <source>
        <dbReference type="ARBA" id="ARBA00022777"/>
    </source>
</evidence>
<evidence type="ECO:0000256" key="1">
    <source>
        <dbReference type="ARBA" id="ARBA00022490"/>
    </source>
</evidence>
<dbReference type="InterPro" id="IPR011602">
    <property type="entry name" value="Type_II_PanK_bac"/>
</dbReference>
<evidence type="ECO:0000313" key="8">
    <source>
        <dbReference type="Proteomes" id="UP001238088"/>
    </source>
</evidence>
<reference evidence="7 8" key="1">
    <citation type="submission" date="2023-07" db="EMBL/GenBank/DDBJ databases">
        <title>Genomic Encyclopedia of Type Strains, Phase IV (KMG-IV): sequencing the most valuable type-strain genomes for metagenomic binning, comparative biology and taxonomic classification.</title>
        <authorList>
            <person name="Goeker M."/>
        </authorList>
    </citation>
    <scope>NUCLEOTIDE SEQUENCE [LARGE SCALE GENOMIC DNA]</scope>
    <source>
        <strain evidence="7 8">DSM 23494</strain>
    </source>
</reference>
<evidence type="ECO:0000256" key="5">
    <source>
        <dbReference type="ARBA" id="ARBA00022840"/>
    </source>
</evidence>
<dbReference type="CDD" id="cd24085">
    <property type="entry name" value="ASKHA_NBD_PanK-II_bac"/>
    <property type="match status" value="1"/>
</dbReference>
<sequence>MNKIGIDAGGTLVKVVYEEKNHFHYKSFPLQKVNDLIQWLQLLQSESTFVLTGGRAADIQRKYLPDAKIVDEFSASCNGATYLMREEDIKRENYLLINIGTGTSFYVNKNGKSDRVLGSGVGGGTFMGLGQLLTGKSSYEELVELSDSGNREQIDLLVKDLYSNGNPPIDGELTASNFAKVTESKEAADADKMAALTNMLAETIVLLGMQISTQHQLNSILFIGSTVSNNNNLQEKLYKFTTMLGYEAIFLKKGKYSGAMGAYLSI</sequence>
<name>A0ABU0AES1_9BACI</name>
<comment type="caution">
    <text evidence="7">The sequence shown here is derived from an EMBL/GenBank/DDBJ whole genome shotgun (WGS) entry which is preliminary data.</text>
</comment>
<keyword evidence="3" id="KW-0547">Nucleotide-binding</keyword>
<evidence type="ECO:0000256" key="2">
    <source>
        <dbReference type="ARBA" id="ARBA00022679"/>
    </source>
</evidence>
<organism evidence="7 8">
    <name type="scientific">Cytobacillus purgationiresistens</name>
    <dbReference type="NCBI Taxonomy" id="863449"/>
    <lineage>
        <taxon>Bacteria</taxon>
        <taxon>Bacillati</taxon>
        <taxon>Bacillota</taxon>
        <taxon>Bacilli</taxon>
        <taxon>Bacillales</taxon>
        <taxon>Bacillaceae</taxon>
        <taxon>Cytobacillus</taxon>
    </lineage>
</organism>
<keyword evidence="2 7" id="KW-0808">Transferase</keyword>
<gene>
    <name evidence="7" type="ORF">J2S17_001627</name>
</gene>
<dbReference type="PANTHER" id="PTHR12280:SF20">
    <property type="entry name" value="4'-PHOSPHOPANTETHEINE PHOSPHATASE"/>
    <property type="match status" value="1"/>
</dbReference>
<dbReference type="PANTHER" id="PTHR12280">
    <property type="entry name" value="PANTOTHENATE KINASE"/>
    <property type="match status" value="1"/>
</dbReference>
<keyword evidence="1" id="KW-0963">Cytoplasm</keyword>
<dbReference type="PIRSF" id="PIRSF036940">
    <property type="entry name" value="PanK_bac_aCoA"/>
    <property type="match status" value="1"/>
</dbReference>
<evidence type="ECO:0000256" key="6">
    <source>
        <dbReference type="ARBA" id="ARBA00022993"/>
    </source>
</evidence>
<keyword evidence="8" id="KW-1185">Reference proteome</keyword>
<dbReference type="EC" id="2.7.1.33" evidence="7"/>
<dbReference type="InterPro" id="IPR004567">
    <property type="entry name" value="Type_II_PanK"/>
</dbReference>
<keyword evidence="5" id="KW-0067">ATP-binding</keyword>
<dbReference type="Gene3D" id="3.30.420.40">
    <property type="match status" value="1"/>
</dbReference>
<protein>
    <submittedName>
        <fullName evidence="7">Type II pantothenate kinase</fullName>
        <ecNumber evidence="7">2.7.1.33</ecNumber>
    </submittedName>
</protein>
<evidence type="ECO:0000313" key="7">
    <source>
        <dbReference type="EMBL" id="MDQ0269755.1"/>
    </source>
</evidence>
<dbReference type="SUPFAM" id="SSF53067">
    <property type="entry name" value="Actin-like ATPase domain"/>
    <property type="match status" value="1"/>
</dbReference>
<keyword evidence="4 7" id="KW-0418">Kinase</keyword>
<dbReference type="InterPro" id="IPR043129">
    <property type="entry name" value="ATPase_NBD"/>
</dbReference>
<evidence type="ECO:0000256" key="3">
    <source>
        <dbReference type="ARBA" id="ARBA00022741"/>
    </source>
</evidence>
<dbReference type="GO" id="GO:0004594">
    <property type="term" value="F:pantothenate kinase activity"/>
    <property type="evidence" value="ECO:0007669"/>
    <property type="project" value="UniProtKB-EC"/>
</dbReference>
<accession>A0ABU0AES1</accession>
<dbReference type="RefSeq" id="WP_307473578.1">
    <property type="nucleotide sequence ID" value="NZ_JAUSUB010000005.1"/>
</dbReference>
<dbReference type="Proteomes" id="UP001238088">
    <property type="component" value="Unassembled WGS sequence"/>
</dbReference>